<feature type="region of interest" description="Disordered" evidence="2">
    <location>
        <begin position="1"/>
        <end position="38"/>
    </location>
</feature>
<accession>A0A7K0EE79</accession>
<name>A0A7K0EE79_9BACT</name>
<keyword evidence="5" id="KW-1185">Reference proteome</keyword>
<keyword evidence="4" id="KW-0645">Protease</keyword>
<dbReference type="OrthoDB" id="191045at2"/>
<sequence length="364" mass="40236">MPTNVSRIVSSIKDKTKMGSRRRDRDRNRNWDRERPEAPLTIDQELKIGDQIGEPNWFELNRLRDTNKEYAKPAGSVALDVKMLENKSLRSIDDWSPKNAEVIVGGPRSLGRPSSYRLRRFNGTPVEPAVFTQIYDGESRQVYSTTSAPWVRVGQLVTSLSGSGSAALVGKSTILTASHVVKNSWSPGGPVMGSVTFTPGMFDGTSVLGPTWTANVIGIAAWEQFVGQDGYDMAICQLEQPFGNWLGYFGCRTYNDDWEDLHAWAHAGYPYDLSVTGSRPCYELGISVHDDDSDSYDTLELETRADIASGQSGGPLWGRWENGGRQIIGTLSGREDNFAEEKNSLFAGGNGLINLVKWGRDNWG</sequence>
<gene>
    <name evidence="4" type="ORF">GJJ30_01200</name>
</gene>
<dbReference type="SUPFAM" id="SSF50494">
    <property type="entry name" value="Trypsin-like serine proteases"/>
    <property type="match status" value="1"/>
</dbReference>
<dbReference type="EMBL" id="WJXZ01000001">
    <property type="protein sequence ID" value="MRS59891.1"/>
    <property type="molecule type" value="Genomic_DNA"/>
</dbReference>
<feature type="domain" description="Peptidase S1" evidence="3">
    <location>
        <begin position="145"/>
        <end position="334"/>
    </location>
</feature>
<comment type="caution">
    <text evidence="4">The sequence shown here is derived from an EMBL/GenBank/DDBJ whole genome shotgun (WGS) entry which is preliminary data.</text>
</comment>
<keyword evidence="1" id="KW-0732">Signal</keyword>
<keyword evidence="4" id="KW-0378">Hydrolase</keyword>
<dbReference type="InterPro" id="IPR009003">
    <property type="entry name" value="Peptidase_S1_PA"/>
</dbReference>
<dbReference type="Gene3D" id="2.40.10.10">
    <property type="entry name" value="Trypsin-like serine proteases"/>
    <property type="match status" value="2"/>
</dbReference>
<dbReference type="InterPro" id="IPR043504">
    <property type="entry name" value="Peptidase_S1_PA_chymotrypsin"/>
</dbReference>
<evidence type="ECO:0000259" key="3">
    <source>
        <dbReference type="Pfam" id="PF00089"/>
    </source>
</evidence>
<dbReference type="AlphaFoldDB" id="A0A7K0EE79"/>
<evidence type="ECO:0000256" key="1">
    <source>
        <dbReference type="ARBA" id="ARBA00022729"/>
    </source>
</evidence>
<proteinExistence type="predicted"/>
<organism evidence="4 5">
    <name type="scientific">Larkinella terrae</name>
    <dbReference type="NCBI Taxonomy" id="2025311"/>
    <lineage>
        <taxon>Bacteria</taxon>
        <taxon>Pseudomonadati</taxon>
        <taxon>Bacteroidota</taxon>
        <taxon>Cytophagia</taxon>
        <taxon>Cytophagales</taxon>
        <taxon>Spirosomataceae</taxon>
        <taxon>Larkinella</taxon>
    </lineage>
</organism>
<dbReference type="PANTHER" id="PTHR15462:SF8">
    <property type="entry name" value="SERINE PROTEASE"/>
    <property type="match status" value="1"/>
</dbReference>
<protein>
    <submittedName>
        <fullName evidence="4">Trypsin-like serine protease</fullName>
    </submittedName>
</protein>
<dbReference type="GO" id="GO:0006508">
    <property type="term" value="P:proteolysis"/>
    <property type="evidence" value="ECO:0007669"/>
    <property type="project" value="UniProtKB-KW"/>
</dbReference>
<dbReference type="Proteomes" id="UP000441754">
    <property type="component" value="Unassembled WGS sequence"/>
</dbReference>
<dbReference type="InterPro" id="IPR050966">
    <property type="entry name" value="Glutamyl_endopeptidase"/>
</dbReference>
<dbReference type="GO" id="GO:0004252">
    <property type="term" value="F:serine-type endopeptidase activity"/>
    <property type="evidence" value="ECO:0007669"/>
    <property type="project" value="InterPro"/>
</dbReference>
<reference evidence="4 5" key="1">
    <citation type="journal article" date="2018" name="Antonie Van Leeuwenhoek">
        <title>Larkinella terrae sp. nov., isolated from soil on Jeju Island, South Korea.</title>
        <authorList>
            <person name="Ten L.N."/>
            <person name="Jeon J."/>
            <person name="Park S.J."/>
            <person name="Park S."/>
            <person name="Lee S.Y."/>
            <person name="Kim M.K."/>
            <person name="Jung H.Y."/>
        </authorList>
    </citation>
    <scope>NUCLEOTIDE SEQUENCE [LARGE SCALE GENOMIC DNA]</scope>
    <source>
        <strain evidence="4 5">KCTC 52001</strain>
    </source>
</reference>
<dbReference type="InterPro" id="IPR001254">
    <property type="entry name" value="Trypsin_dom"/>
</dbReference>
<dbReference type="Pfam" id="PF00089">
    <property type="entry name" value="Trypsin"/>
    <property type="match status" value="1"/>
</dbReference>
<evidence type="ECO:0000313" key="5">
    <source>
        <dbReference type="Proteomes" id="UP000441754"/>
    </source>
</evidence>
<feature type="compositionally biased region" description="Basic and acidic residues" evidence="2">
    <location>
        <begin position="12"/>
        <end position="37"/>
    </location>
</feature>
<evidence type="ECO:0000256" key="2">
    <source>
        <dbReference type="SAM" id="MobiDB-lite"/>
    </source>
</evidence>
<dbReference type="PANTHER" id="PTHR15462">
    <property type="entry name" value="SERINE PROTEASE"/>
    <property type="match status" value="1"/>
</dbReference>
<evidence type="ECO:0000313" key="4">
    <source>
        <dbReference type="EMBL" id="MRS59891.1"/>
    </source>
</evidence>